<proteinExistence type="predicted"/>
<dbReference type="PANTHER" id="PTHR47752">
    <property type="entry name" value="HTH-TYPE TRANSCRIPTIONAL REPRESSOR FABR"/>
    <property type="match status" value="1"/>
</dbReference>
<evidence type="ECO:0000313" key="5">
    <source>
        <dbReference type="Proteomes" id="UP000243463"/>
    </source>
</evidence>
<sequence length="216" mass="25137">MSQRSERKKQNRQTIIDTVLMLSHQGQSFHTISLRQLAKEVGIVPSALYRYFQNKDILAQATIDQVSVLIKSTLLQSRTTFYKHPDSIEYQLNLFLDQVSKYAIYWHFFVSERWGGYSTLEETIYSEVDNLTIDLMKDLKKLETYQHATDEQLYIFSELLLQLLLVWSKEWIKLSQAGAPAESYKQSFVQGCQKKISFLRQPIKTSAATLSLAEEH</sequence>
<name>A0A217EGN5_9GAMM</name>
<reference evidence="5" key="1">
    <citation type="submission" date="2017-06" db="EMBL/GenBank/DDBJ databases">
        <authorList>
            <person name="Varghese N."/>
            <person name="Submissions S."/>
        </authorList>
    </citation>
    <scope>NUCLEOTIDE SEQUENCE [LARGE SCALE GENOMIC DNA]</scope>
    <source>
        <strain evidence="5">ANC 5114</strain>
    </source>
</reference>
<feature type="domain" description="HTH tetR-type" evidence="3">
    <location>
        <begin position="9"/>
        <end position="70"/>
    </location>
</feature>
<evidence type="ECO:0000256" key="2">
    <source>
        <dbReference type="PROSITE-ProRule" id="PRU00335"/>
    </source>
</evidence>
<organism evidence="4 5">
    <name type="scientific">Acinetobacter apis</name>
    <dbReference type="NCBI Taxonomy" id="1229165"/>
    <lineage>
        <taxon>Bacteria</taxon>
        <taxon>Pseudomonadati</taxon>
        <taxon>Pseudomonadota</taxon>
        <taxon>Gammaproteobacteria</taxon>
        <taxon>Moraxellales</taxon>
        <taxon>Moraxellaceae</taxon>
        <taxon>Acinetobacter</taxon>
    </lineage>
</organism>
<dbReference type="EMBL" id="FZLN01000002">
    <property type="protein sequence ID" value="SNQ29669.1"/>
    <property type="molecule type" value="Genomic_DNA"/>
</dbReference>
<dbReference type="PANTHER" id="PTHR47752:SF1">
    <property type="entry name" value="HTH-TYPE TRANSCRIPTIONAL REPRESSOR FABR"/>
    <property type="match status" value="1"/>
</dbReference>
<dbReference type="InterPro" id="IPR001647">
    <property type="entry name" value="HTH_TetR"/>
</dbReference>
<dbReference type="InterPro" id="IPR009057">
    <property type="entry name" value="Homeodomain-like_sf"/>
</dbReference>
<dbReference type="Pfam" id="PF00440">
    <property type="entry name" value="TetR_N"/>
    <property type="match status" value="1"/>
</dbReference>
<evidence type="ECO:0000259" key="3">
    <source>
        <dbReference type="PROSITE" id="PS50977"/>
    </source>
</evidence>
<dbReference type="AlphaFoldDB" id="A0A217EGN5"/>
<dbReference type="Proteomes" id="UP000243463">
    <property type="component" value="Unassembled WGS sequence"/>
</dbReference>
<evidence type="ECO:0000313" key="4">
    <source>
        <dbReference type="EMBL" id="SNQ29669.1"/>
    </source>
</evidence>
<dbReference type="PROSITE" id="PS50977">
    <property type="entry name" value="HTH_TETR_2"/>
    <property type="match status" value="1"/>
</dbReference>
<feature type="DNA-binding region" description="H-T-H motif" evidence="2">
    <location>
        <begin position="33"/>
        <end position="52"/>
    </location>
</feature>
<protein>
    <submittedName>
        <fullName evidence="4">Transcriptional regulator, TetR family</fullName>
    </submittedName>
</protein>
<accession>A0A217EGN5</accession>
<dbReference type="InterPro" id="IPR050692">
    <property type="entry name" value="HTH_transcr_repressor_FabR"/>
</dbReference>
<dbReference type="RefSeq" id="WP_171289062.1">
    <property type="nucleotide sequence ID" value="NZ_FZLN01000002.1"/>
</dbReference>
<dbReference type="Gene3D" id="1.10.10.60">
    <property type="entry name" value="Homeodomain-like"/>
    <property type="match status" value="1"/>
</dbReference>
<evidence type="ECO:0000256" key="1">
    <source>
        <dbReference type="ARBA" id="ARBA00023125"/>
    </source>
</evidence>
<keyword evidence="5" id="KW-1185">Reference proteome</keyword>
<dbReference type="Gene3D" id="1.10.357.10">
    <property type="entry name" value="Tetracycline Repressor, domain 2"/>
    <property type="match status" value="1"/>
</dbReference>
<keyword evidence="1 2" id="KW-0238">DNA-binding</keyword>
<gene>
    <name evidence="4" type="ORF">SAMN05444584_1631</name>
</gene>
<dbReference type="GO" id="GO:0003677">
    <property type="term" value="F:DNA binding"/>
    <property type="evidence" value="ECO:0007669"/>
    <property type="project" value="UniProtKB-UniRule"/>
</dbReference>
<dbReference type="SUPFAM" id="SSF46689">
    <property type="entry name" value="Homeodomain-like"/>
    <property type="match status" value="1"/>
</dbReference>